<keyword evidence="2" id="KW-0201">Cytochrome c-type biogenesis</keyword>
<evidence type="ECO:0000256" key="2">
    <source>
        <dbReference type="ARBA" id="ARBA00022748"/>
    </source>
</evidence>
<feature type="signal peptide" evidence="6">
    <location>
        <begin position="1"/>
        <end position="26"/>
    </location>
</feature>
<comment type="subcellular location">
    <subcellularLocation>
        <location evidence="1">Cell envelope</location>
    </subcellularLocation>
</comment>
<dbReference type="PANTHER" id="PTHR42852">
    <property type="entry name" value="THIOL:DISULFIDE INTERCHANGE PROTEIN DSBE"/>
    <property type="match status" value="1"/>
</dbReference>
<evidence type="ECO:0000259" key="7">
    <source>
        <dbReference type="PROSITE" id="PS51352"/>
    </source>
</evidence>
<dbReference type="RefSeq" id="WP_367990877.1">
    <property type="nucleotide sequence ID" value="NZ_JBFPJR010000002.1"/>
</dbReference>
<gene>
    <name evidence="8" type="ORF">AB3X52_01220</name>
</gene>
<keyword evidence="4" id="KW-1015">Disulfide bond</keyword>
<evidence type="ECO:0000256" key="1">
    <source>
        <dbReference type="ARBA" id="ARBA00004196"/>
    </source>
</evidence>
<dbReference type="InterPro" id="IPR050553">
    <property type="entry name" value="Thioredoxin_ResA/DsbE_sf"/>
</dbReference>
<reference evidence="8 9" key="1">
    <citation type="submission" date="2024-07" db="EMBL/GenBank/DDBJ databases">
        <authorList>
            <person name="Lee S."/>
            <person name="Kang M."/>
        </authorList>
    </citation>
    <scope>NUCLEOTIDE SEQUENCE [LARGE SCALE GENOMIC DNA]</scope>
    <source>
        <strain evidence="8 9">DS6</strain>
    </source>
</reference>
<dbReference type="PROSITE" id="PS51352">
    <property type="entry name" value="THIOREDOXIN_2"/>
    <property type="match status" value="1"/>
</dbReference>
<dbReference type="SUPFAM" id="SSF52833">
    <property type="entry name" value="Thioredoxin-like"/>
    <property type="match status" value="1"/>
</dbReference>
<sequence length="193" mass="20189">MGVTKRGLRPLVVLPLLAVLGACGLAGTNEGGYIEGDGNVVTYAVDHRGDAIELTGKTLQGKAYDLADQRGKVVVVNVWGAWCGECIKEAPLLKEAQAELAKQYGDKVTFVGIDVRDSVGSALAFERGNGIDYPSIDGNDGKALRSFTGKVSPRTTPATMVLDKQGRVAATINGAVPSKLTLVEAVQDVETSS</sequence>
<evidence type="ECO:0000313" key="9">
    <source>
        <dbReference type="Proteomes" id="UP001556631"/>
    </source>
</evidence>
<evidence type="ECO:0000256" key="6">
    <source>
        <dbReference type="SAM" id="SignalP"/>
    </source>
</evidence>
<dbReference type="PANTHER" id="PTHR42852:SF6">
    <property type="entry name" value="THIOL:DISULFIDE INTERCHANGE PROTEIN DSBE"/>
    <property type="match status" value="1"/>
</dbReference>
<dbReference type="PROSITE" id="PS51257">
    <property type="entry name" value="PROKAR_LIPOPROTEIN"/>
    <property type="match status" value="1"/>
</dbReference>
<dbReference type="Pfam" id="PF00578">
    <property type="entry name" value="AhpC-TSA"/>
    <property type="match status" value="1"/>
</dbReference>
<evidence type="ECO:0000256" key="3">
    <source>
        <dbReference type="ARBA" id="ARBA00022968"/>
    </source>
</evidence>
<protein>
    <submittedName>
        <fullName evidence="8">TlpA family protein disulfide reductase</fullName>
    </submittedName>
</protein>
<dbReference type="Proteomes" id="UP001556631">
    <property type="component" value="Unassembled WGS sequence"/>
</dbReference>
<dbReference type="CDD" id="cd02966">
    <property type="entry name" value="TlpA_like_family"/>
    <property type="match status" value="1"/>
</dbReference>
<keyword evidence="6" id="KW-0732">Signal</keyword>
<keyword evidence="3" id="KW-0812">Transmembrane</keyword>
<name>A0ABV3SW15_9ACTN</name>
<dbReference type="InterPro" id="IPR000866">
    <property type="entry name" value="AhpC/TSA"/>
</dbReference>
<keyword evidence="5" id="KW-0676">Redox-active center</keyword>
<evidence type="ECO:0000256" key="5">
    <source>
        <dbReference type="ARBA" id="ARBA00023284"/>
    </source>
</evidence>
<organism evidence="8 9">
    <name type="scientific">Nocardioides eburneus</name>
    <dbReference type="NCBI Taxonomy" id="3231482"/>
    <lineage>
        <taxon>Bacteria</taxon>
        <taxon>Bacillati</taxon>
        <taxon>Actinomycetota</taxon>
        <taxon>Actinomycetes</taxon>
        <taxon>Propionibacteriales</taxon>
        <taxon>Nocardioidaceae</taxon>
        <taxon>Nocardioides</taxon>
    </lineage>
</organism>
<feature type="domain" description="Thioredoxin" evidence="7">
    <location>
        <begin position="43"/>
        <end position="191"/>
    </location>
</feature>
<proteinExistence type="predicted"/>
<dbReference type="InterPro" id="IPR036249">
    <property type="entry name" value="Thioredoxin-like_sf"/>
</dbReference>
<dbReference type="Gene3D" id="3.40.30.10">
    <property type="entry name" value="Glutaredoxin"/>
    <property type="match status" value="1"/>
</dbReference>
<dbReference type="EMBL" id="JBFPJR010000002">
    <property type="protein sequence ID" value="MEX0426220.1"/>
    <property type="molecule type" value="Genomic_DNA"/>
</dbReference>
<feature type="chain" id="PRO_5047301537" evidence="6">
    <location>
        <begin position="27"/>
        <end position="193"/>
    </location>
</feature>
<comment type="caution">
    <text evidence="8">The sequence shown here is derived from an EMBL/GenBank/DDBJ whole genome shotgun (WGS) entry which is preliminary data.</text>
</comment>
<accession>A0ABV3SW15</accession>
<evidence type="ECO:0000313" key="8">
    <source>
        <dbReference type="EMBL" id="MEX0426220.1"/>
    </source>
</evidence>
<keyword evidence="3" id="KW-0735">Signal-anchor</keyword>
<dbReference type="InterPro" id="IPR013766">
    <property type="entry name" value="Thioredoxin_domain"/>
</dbReference>
<keyword evidence="9" id="KW-1185">Reference proteome</keyword>
<evidence type="ECO:0000256" key="4">
    <source>
        <dbReference type="ARBA" id="ARBA00023157"/>
    </source>
</evidence>